<dbReference type="VEuPathDB" id="FungiDB:I302_06273"/>
<dbReference type="AlphaFoldDB" id="A0A1B9G1B0"/>
<reference evidence="3" key="4">
    <citation type="submission" date="2024-02" db="EMBL/GenBank/DDBJ databases">
        <title>Comparative genomics of Cryptococcus and Kwoniella reveals pathogenesis evolution and contrasting modes of karyotype evolution via chromosome fusion or intercentromeric recombination.</title>
        <authorList>
            <person name="Coelho M.A."/>
            <person name="David-Palma M."/>
            <person name="Shea T."/>
            <person name="Bowers K."/>
            <person name="McGinley-Smith S."/>
            <person name="Mohammad A.W."/>
            <person name="Gnirke A."/>
            <person name="Yurkov A.M."/>
            <person name="Nowrousian M."/>
            <person name="Sun S."/>
            <person name="Cuomo C.A."/>
            <person name="Heitman J."/>
        </authorList>
    </citation>
    <scope>NUCLEOTIDE SEQUENCE</scope>
    <source>
        <strain evidence="3">CBS 10118</strain>
    </source>
</reference>
<reference evidence="3" key="2">
    <citation type="submission" date="2013-07" db="EMBL/GenBank/DDBJ databases">
        <authorList>
            <consortium name="The Broad Institute Genome Sequencing Platform"/>
            <person name="Cuomo C."/>
            <person name="Litvintseva A."/>
            <person name="Chen Y."/>
            <person name="Heitman J."/>
            <person name="Sun S."/>
            <person name="Springer D."/>
            <person name="Dromer F."/>
            <person name="Young S.K."/>
            <person name="Zeng Q."/>
            <person name="Gargeya S."/>
            <person name="Fitzgerald M."/>
            <person name="Abouelleil A."/>
            <person name="Alvarado L."/>
            <person name="Berlin A.M."/>
            <person name="Chapman S.B."/>
            <person name="Dewar J."/>
            <person name="Goldberg J."/>
            <person name="Griggs A."/>
            <person name="Gujja S."/>
            <person name="Hansen M."/>
            <person name="Howarth C."/>
            <person name="Imamovic A."/>
            <person name="Larimer J."/>
            <person name="McCowan C."/>
            <person name="Murphy C."/>
            <person name="Pearson M."/>
            <person name="Priest M."/>
            <person name="Roberts A."/>
            <person name="Saif S."/>
            <person name="Shea T."/>
            <person name="Sykes S."/>
            <person name="Wortman J."/>
            <person name="Nusbaum C."/>
            <person name="Birren B."/>
        </authorList>
    </citation>
    <scope>NUCLEOTIDE SEQUENCE</scope>
    <source>
        <strain evidence="3">CBS 10118</strain>
    </source>
</reference>
<dbReference type="RefSeq" id="XP_019045882.1">
    <property type="nucleotide sequence ID" value="XM_019192885.1"/>
</dbReference>
<dbReference type="KEGG" id="kbi:30210672"/>
<evidence type="ECO:0000313" key="2">
    <source>
        <dbReference type="EMBL" id="OCF24812.1"/>
    </source>
</evidence>
<dbReference type="Proteomes" id="UP000092730">
    <property type="component" value="Chromosome 5"/>
</dbReference>
<gene>
    <name evidence="2" type="ORF">I302_06273</name>
    <name evidence="3" type="ORF">I302_106470</name>
</gene>
<reference evidence="2" key="1">
    <citation type="submission" date="2013-07" db="EMBL/GenBank/DDBJ databases">
        <title>The Genome Sequence of Cryptococcus bestiolae CBS10118.</title>
        <authorList>
            <consortium name="The Broad Institute Genome Sequencing Platform"/>
            <person name="Cuomo C."/>
            <person name="Litvintseva A."/>
            <person name="Chen Y."/>
            <person name="Heitman J."/>
            <person name="Sun S."/>
            <person name="Springer D."/>
            <person name="Dromer F."/>
            <person name="Young S.K."/>
            <person name="Zeng Q."/>
            <person name="Gargeya S."/>
            <person name="Fitzgerald M."/>
            <person name="Abouelleil A."/>
            <person name="Alvarado L."/>
            <person name="Berlin A.M."/>
            <person name="Chapman S.B."/>
            <person name="Dewar J."/>
            <person name="Goldberg J."/>
            <person name="Griggs A."/>
            <person name="Gujja S."/>
            <person name="Hansen M."/>
            <person name="Howarth C."/>
            <person name="Imamovic A."/>
            <person name="Larimer J."/>
            <person name="McCowan C."/>
            <person name="Murphy C."/>
            <person name="Pearson M."/>
            <person name="Priest M."/>
            <person name="Roberts A."/>
            <person name="Saif S."/>
            <person name="Shea T."/>
            <person name="Sykes S."/>
            <person name="Wortman J."/>
            <person name="Nusbaum C."/>
            <person name="Birren B."/>
        </authorList>
    </citation>
    <scope>NUCLEOTIDE SEQUENCE [LARGE SCALE GENOMIC DNA]</scope>
    <source>
        <strain evidence="2">CBS 10118</strain>
    </source>
</reference>
<feature type="compositionally biased region" description="Basic and acidic residues" evidence="1">
    <location>
        <begin position="47"/>
        <end position="56"/>
    </location>
</feature>
<evidence type="ECO:0000313" key="3">
    <source>
        <dbReference type="EMBL" id="WVW84436.1"/>
    </source>
</evidence>
<proteinExistence type="predicted"/>
<reference evidence="2" key="3">
    <citation type="submission" date="2014-01" db="EMBL/GenBank/DDBJ databases">
        <title>Evolution of pathogenesis and genome organization in the Tremellales.</title>
        <authorList>
            <person name="Cuomo C."/>
            <person name="Litvintseva A."/>
            <person name="Heitman J."/>
            <person name="Chen Y."/>
            <person name="Sun S."/>
            <person name="Springer D."/>
            <person name="Dromer F."/>
            <person name="Young S."/>
            <person name="Zeng Q."/>
            <person name="Chapman S."/>
            <person name="Gujja S."/>
            <person name="Saif S."/>
            <person name="Birren B."/>
        </authorList>
    </citation>
    <scope>NUCLEOTIDE SEQUENCE</scope>
    <source>
        <strain evidence="2">CBS 10118</strain>
    </source>
</reference>
<keyword evidence="4" id="KW-1185">Reference proteome</keyword>
<name>A0A1B9G1B0_9TREE</name>
<accession>A0A1B9G1B0</accession>
<evidence type="ECO:0000256" key="1">
    <source>
        <dbReference type="SAM" id="MobiDB-lite"/>
    </source>
</evidence>
<dbReference type="GeneID" id="30210672"/>
<sequence>MQPQSTYSAPYPTVPDPSLDGRNSDTTTHDTPALLSSELGEYSSAETDDKGIESPDNHYGSCFTPSLEVSGAGISTYEGFTPIDTNIEAGHSGEGSVMPHCNSADGAITSKSLLEYWKRLRQRKTDEYLSFKE</sequence>
<organism evidence="2">
    <name type="scientific">Kwoniella bestiolae CBS 10118</name>
    <dbReference type="NCBI Taxonomy" id="1296100"/>
    <lineage>
        <taxon>Eukaryota</taxon>
        <taxon>Fungi</taxon>
        <taxon>Dikarya</taxon>
        <taxon>Basidiomycota</taxon>
        <taxon>Agaricomycotina</taxon>
        <taxon>Tremellomycetes</taxon>
        <taxon>Tremellales</taxon>
        <taxon>Cryptococcaceae</taxon>
        <taxon>Kwoniella</taxon>
    </lineage>
</organism>
<dbReference type="EMBL" id="KI894022">
    <property type="protein sequence ID" value="OCF24812.1"/>
    <property type="molecule type" value="Genomic_DNA"/>
</dbReference>
<evidence type="ECO:0000313" key="4">
    <source>
        <dbReference type="Proteomes" id="UP000092730"/>
    </source>
</evidence>
<feature type="region of interest" description="Disordered" evidence="1">
    <location>
        <begin position="1"/>
        <end position="59"/>
    </location>
</feature>
<protein>
    <submittedName>
        <fullName evidence="2">Uncharacterized protein</fullName>
    </submittedName>
</protein>
<dbReference type="EMBL" id="CP144545">
    <property type="protein sequence ID" value="WVW84436.1"/>
    <property type="molecule type" value="Genomic_DNA"/>
</dbReference>